<evidence type="ECO:0000313" key="3">
    <source>
        <dbReference type="Proteomes" id="UP000606776"/>
    </source>
</evidence>
<dbReference type="RefSeq" id="WP_187039296.1">
    <property type="nucleotide sequence ID" value="NZ_JADEWB010000031.1"/>
</dbReference>
<dbReference type="Proteomes" id="UP000606776">
    <property type="component" value="Unassembled WGS sequence"/>
</dbReference>
<proteinExistence type="predicted"/>
<gene>
    <name evidence="2" type="ORF">IQ227_08215</name>
</gene>
<keyword evidence="3" id="KW-1185">Reference proteome</keyword>
<name>A0ABR9VCU7_9CYAN</name>
<organism evidence="2 3">
    <name type="scientific">Sphaerospermopsis aphanizomenoides LEGE 00250</name>
    <dbReference type="NCBI Taxonomy" id="2777972"/>
    <lineage>
        <taxon>Bacteria</taxon>
        <taxon>Bacillati</taxon>
        <taxon>Cyanobacteriota</taxon>
        <taxon>Cyanophyceae</taxon>
        <taxon>Nostocales</taxon>
        <taxon>Aphanizomenonaceae</taxon>
        <taxon>Sphaerospermopsis</taxon>
        <taxon>Sphaerospermopsis aphanizomenoides</taxon>
    </lineage>
</organism>
<feature type="chain" id="PRO_5047406582" evidence="1">
    <location>
        <begin position="21"/>
        <end position="94"/>
    </location>
</feature>
<dbReference type="EMBL" id="JADEWB010000031">
    <property type="protein sequence ID" value="MBE9236015.1"/>
    <property type="molecule type" value="Genomic_DNA"/>
</dbReference>
<sequence length="94" mass="10459">MNYKAITLAAILGISTPAIIDVAMPQPALAQKFNYPKGHFADKDWEVSLSEVLNVKILRILSKLCIGIGDTKFEQLMTLFSIDNGFYLGKTKRL</sequence>
<feature type="signal peptide" evidence="1">
    <location>
        <begin position="1"/>
        <end position="20"/>
    </location>
</feature>
<comment type="caution">
    <text evidence="2">The sequence shown here is derived from an EMBL/GenBank/DDBJ whole genome shotgun (WGS) entry which is preliminary data.</text>
</comment>
<reference evidence="2 3" key="1">
    <citation type="submission" date="2020-10" db="EMBL/GenBank/DDBJ databases">
        <authorList>
            <person name="Castelo-Branco R."/>
            <person name="Eusebio N."/>
            <person name="Adriana R."/>
            <person name="Vieira A."/>
            <person name="Brugerolle De Fraissinette N."/>
            <person name="Rezende De Castro R."/>
            <person name="Schneider M.P."/>
            <person name="Vasconcelos V."/>
            <person name="Leao P.N."/>
        </authorList>
    </citation>
    <scope>NUCLEOTIDE SEQUENCE [LARGE SCALE GENOMIC DNA]</scope>
    <source>
        <strain evidence="2 3">LEGE 00250</strain>
    </source>
</reference>
<evidence type="ECO:0000313" key="2">
    <source>
        <dbReference type="EMBL" id="MBE9236015.1"/>
    </source>
</evidence>
<protein>
    <submittedName>
        <fullName evidence="2">Uncharacterized protein</fullName>
    </submittedName>
</protein>
<evidence type="ECO:0000256" key="1">
    <source>
        <dbReference type="SAM" id="SignalP"/>
    </source>
</evidence>
<accession>A0ABR9VCU7</accession>
<keyword evidence="1" id="KW-0732">Signal</keyword>